<dbReference type="EMBL" id="AMQN01007700">
    <property type="status" value="NOT_ANNOTATED_CDS"/>
    <property type="molecule type" value="Genomic_DNA"/>
</dbReference>
<dbReference type="PROSITE" id="PS50112">
    <property type="entry name" value="PAS"/>
    <property type="match status" value="1"/>
</dbReference>
<dbReference type="CDD" id="cd11439">
    <property type="entry name" value="bHLH-PAS_SRC"/>
    <property type="match status" value="1"/>
</dbReference>
<dbReference type="PANTHER" id="PTHR10684:SF4">
    <property type="entry name" value="TAIMAN, ISOFORM G"/>
    <property type="match status" value="1"/>
</dbReference>
<reference evidence="3 5" key="2">
    <citation type="journal article" date="2013" name="Nature">
        <title>Insights into bilaterian evolution from three spiralian genomes.</title>
        <authorList>
            <person name="Simakov O."/>
            <person name="Marletaz F."/>
            <person name="Cho S.J."/>
            <person name="Edsinger-Gonzales E."/>
            <person name="Havlak P."/>
            <person name="Hellsten U."/>
            <person name="Kuo D.H."/>
            <person name="Larsson T."/>
            <person name="Lv J."/>
            <person name="Arendt D."/>
            <person name="Savage R."/>
            <person name="Osoegawa K."/>
            <person name="de Jong P."/>
            <person name="Grimwood J."/>
            <person name="Chapman J.A."/>
            <person name="Shapiro H."/>
            <person name="Aerts A."/>
            <person name="Otillar R.P."/>
            <person name="Terry A.Y."/>
            <person name="Boore J.L."/>
            <person name="Grigoriev I.V."/>
            <person name="Lindberg D.R."/>
            <person name="Seaver E.C."/>
            <person name="Weisblat D.A."/>
            <person name="Putnam N.H."/>
            <person name="Rokhsar D.S."/>
        </authorList>
    </citation>
    <scope>NUCLEOTIDE SEQUENCE</scope>
    <source>
        <strain evidence="3 5">I ESC-2004</strain>
    </source>
</reference>
<dbReference type="InterPro" id="IPR013767">
    <property type="entry name" value="PAS_fold"/>
</dbReference>
<dbReference type="SUPFAM" id="SSF55785">
    <property type="entry name" value="PYP-like sensor domain (PAS domain)"/>
    <property type="match status" value="2"/>
</dbReference>
<dbReference type="AlphaFoldDB" id="R7UQX3"/>
<dbReference type="GO" id="GO:0005634">
    <property type="term" value="C:nucleus"/>
    <property type="evidence" value="ECO:0007669"/>
    <property type="project" value="InterPro"/>
</dbReference>
<feature type="domain" description="PAS" evidence="1">
    <location>
        <begin position="100"/>
        <end position="163"/>
    </location>
</feature>
<dbReference type="PANTHER" id="PTHR10684">
    <property type="entry name" value="NUCLEAR RECEPTOR COACTIVATOR"/>
    <property type="match status" value="1"/>
</dbReference>
<dbReference type="Proteomes" id="UP000014760">
    <property type="component" value="Unassembled WGS sequence"/>
</dbReference>
<dbReference type="EnsemblMetazoa" id="CapteT92183">
    <property type="protein sequence ID" value="CapteP92183"/>
    <property type="gene ID" value="CapteG92183"/>
</dbReference>
<dbReference type="GO" id="GO:0032870">
    <property type="term" value="P:cellular response to hormone stimulus"/>
    <property type="evidence" value="ECO:0007669"/>
    <property type="project" value="TreeGrafter"/>
</dbReference>
<dbReference type="InterPro" id="IPR017426">
    <property type="entry name" value="Nuclear_rcpt_coactivator"/>
</dbReference>
<reference evidence="4" key="3">
    <citation type="submission" date="2015-06" db="UniProtKB">
        <authorList>
            <consortium name="EnsemblMetazoa"/>
        </authorList>
    </citation>
    <scope>IDENTIFICATION</scope>
</reference>
<reference evidence="5" key="1">
    <citation type="submission" date="2012-12" db="EMBL/GenBank/DDBJ databases">
        <authorList>
            <person name="Hellsten U."/>
            <person name="Grimwood J."/>
            <person name="Chapman J.A."/>
            <person name="Shapiro H."/>
            <person name="Aerts A."/>
            <person name="Otillar R.P."/>
            <person name="Terry A.Y."/>
            <person name="Boore J.L."/>
            <person name="Simakov O."/>
            <person name="Marletaz F."/>
            <person name="Cho S.-J."/>
            <person name="Edsinger-Gonzales E."/>
            <person name="Havlak P."/>
            <person name="Kuo D.-H."/>
            <person name="Larsson T."/>
            <person name="Lv J."/>
            <person name="Arendt D."/>
            <person name="Savage R."/>
            <person name="Osoegawa K."/>
            <person name="de Jong P."/>
            <person name="Lindberg D.R."/>
            <person name="Seaver E.C."/>
            <person name="Weisblat D.A."/>
            <person name="Putnam N.H."/>
            <person name="Grigoriev I.V."/>
            <person name="Rokhsar D.S."/>
        </authorList>
    </citation>
    <scope>NUCLEOTIDE SEQUENCE</scope>
    <source>
        <strain evidence="5">I ESC-2004</strain>
    </source>
</reference>
<dbReference type="Gene3D" id="4.10.280.10">
    <property type="entry name" value="Helix-loop-helix DNA-binding domain"/>
    <property type="match status" value="1"/>
</dbReference>
<evidence type="ECO:0000259" key="2">
    <source>
        <dbReference type="PROSITE" id="PS50888"/>
    </source>
</evidence>
<dbReference type="InterPro" id="IPR000014">
    <property type="entry name" value="PAS"/>
</dbReference>
<proteinExistence type="predicted"/>
<evidence type="ECO:0000259" key="1">
    <source>
        <dbReference type="PROSITE" id="PS50112"/>
    </source>
</evidence>
<sequence length="393" mass="43927">MSCCCCRNKCLNEKRRREQENIYMEELAELISASITDMNNFSNVKPDKCAILQETVNQIRRIQKPEDNGGNSSDAAAVQQSQVSSSKPGLLCNDVMGPLLLEALDGFLFMVNSQGSVDFVSENVSQYLKYSQDDLLSKSIYNIIHVGDHAQFSNSLLMSMGGVMPWSTAGEPNTPKSRTFNCRMLIKPAGEETDEVEVKQTQLSQYENMQISAFLQPVPRDKEADGAGTDAENQSCLVCIARRIGFAERTNAMLGIEQFTTKQDLNGKILDCDTNRGGINNVQTYKYMYPDFVNQNIQEFCHANDMQQLSKHHKEVLKNGSNTSGVYRFKLQENRYVFVQTKSKLFSNPNTNKPEFIMSTHSIVRECDADTELKGSASTSLMKSIIGQSGGKK</sequence>
<dbReference type="GO" id="GO:0046983">
    <property type="term" value="F:protein dimerization activity"/>
    <property type="evidence" value="ECO:0007669"/>
    <property type="project" value="InterPro"/>
</dbReference>
<name>R7UQX3_CAPTE</name>
<dbReference type="OMA" id="PDFIMAT"/>
<keyword evidence="5" id="KW-1185">Reference proteome</keyword>
<dbReference type="InterPro" id="IPR035965">
    <property type="entry name" value="PAS-like_dom_sf"/>
</dbReference>
<dbReference type="OrthoDB" id="10035882at2759"/>
<dbReference type="HOGENOM" id="CLU_046913_0_0_1"/>
<dbReference type="InterPro" id="IPR036638">
    <property type="entry name" value="HLH_DNA-bd_sf"/>
</dbReference>
<dbReference type="Pfam" id="PF14598">
    <property type="entry name" value="PAS_11"/>
    <property type="match status" value="1"/>
</dbReference>
<dbReference type="InterPro" id="IPR011598">
    <property type="entry name" value="bHLH_dom"/>
</dbReference>
<dbReference type="EMBL" id="KB301197">
    <property type="protein sequence ID" value="ELU05826.1"/>
    <property type="molecule type" value="Genomic_DNA"/>
</dbReference>
<dbReference type="CDD" id="cd00130">
    <property type="entry name" value="PAS"/>
    <property type="match status" value="2"/>
</dbReference>
<evidence type="ECO:0000313" key="5">
    <source>
        <dbReference type="Proteomes" id="UP000014760"/>
    </source>
</evidence>
<dbReference type="Pfam" id="PF00989">
    <property type="entry name" value="PAS"/>
    <property type="match status" value="1"/>
</dbReference>
<organism evidence="3">
    <name type="scientific">Capitella teleta</name>
    <name type="common">Polychaete worm</name>
    <dbReference type="NCBI Taxonomy" id="283909"/>
    <lineage>
        <taxon>Eukaryota</taxon>
        <taxon>Metazoa</taxon>
        <taxon>Spiralia</taxon>
        <taxon>Lophotrochozoa</taxon>
        <taxon>Annelida</taxon>
        <taxon>Polychaeta</taxon>
        <taxon>Sedentaria</taxon>
        <taxon>Scolecida</taxon>
        <taxon>Capitellidae</taxon>
        <taxon>Capitella</taxon>
    </lineage>
</organism>
<protein>
    <submittedName>
        <fullName evidence="3 4">Uncharacterized protein</fullName>
    </submittedName>
</protein>
<dbReference type="Gene3D" id="3.30.450.20">
    <property type="entry name" value="PAS domain"/>
    <property type="match status" value="2"/>
</dbReference>
<dbReference type="STRING" id="283909.R7UQX3"/>
<dbReference type="GO" id="GO:0016922">
    <property type="term" value="F:nuclear receptor binding"/>
    <property type="evidence" value="ECO:0007669"/>
    <property type="project" value="TreeGrafter"/>
</dbReference>
<dbReference type="PROSITE" id="PS50888">
    <property type="entry name" value="BHLH"/>
    <property type="match status" value="1"/>
</dbReference>
<dbReference type="GO" id="GO:0045944">
    <property type="term" value="P:positive regulation of transcription by RNA polymerase II"/>
    <property type="evidence" value="ECO:0007669"/>
    <property type="project" value="TreeGrafter"/>
</dbReference>
<dbReference type="SUPFAM" id="SSF47459">
    <property type="entry name" value="HLH, helix-loop-helix DNA-binding domain"/>
    <property type="match status" value="1"/>
</dbReference>
<dbReference type="Pfam" id="PF23172">
    <property type="entry name" value="bHLH_NCOA"/>
    <property type="match status" value="1"/>
</dbReference>
<dbReference type="InterPro" id="IPR056193">
    <property type="entry name" value="bHLH_NCOA1-3"/>
</dbReference>
<feature type="domain" description="BHLH" evidence="2">
    <location>
        <begin position="4"/>
        <end position="62"/>
    </location>
</feature>
<evidence type="ECO:0000313" key="4">
    <source>
        <dbReference type="EnsemblMetazoa" id="CapteP92183"/>
    </source>
</evidence>
<accession>R7UQX3</accession>
<dbReference type="SMART" id="SM00091">
    <property type="entry name" value="PAS"/>
    <property type="match status" value="1"/>
</dbReference>
<dbReference type="SMART" id="SM00353">
    <property type="entry name" value="HLH"/>
    <property type="match status" value="1"/>
</dbReference>
<gene>
    <name evidence="3" type="ORF">CAPTEDRAFT_92183</name>
</gene>
<dbReference type="GO" id="GO:0003713">
    <property type="term" value="F:transcription coactivator activity"/>
    <property type="evidence" value="ECO:0007669"/>
    <property type="project" value="InterPro"/>
</dbReference>
<evidence type="ECO:0000313" key="3">
    <source>
        <dbReference type="EMBL" id="ELU05826.1"/>
    </source>
</evidence>